<feature type="region of interest" description="Disordered" evidence="4">
    <location>
        <begin position="326"/>
        <end position="354"/>
    </location>
</feature>
<dbReference type="GO" id="GO:0003700">
    <property type="term" value="F:DNA-binding transcription factor activity"/>
    <property type="evidence" value="ECO:0007669"/>
    <property type="project" value="TreeGrafter"/>
</dbReference>
<dbReference type="CDD" id="cd01392">
    <property type="entry name" value="HTH_LacI"/>
    <property type="match status" value="1"/>
</dbReference>
<proteinExistence type="predicted"/>
<dbReference type="Gene3D" id="3.40.50.2300">
    <property type="match status" value="2"/>
</dbReference>
<dbReference type="GO" id="GO:0000976">
    <property type="term" value="F:transcription cis-regulatory region binding"/>
    <property type="evidence" value="ECO:0007669"/>
    <property type="project" value="TreeGrafter"/>
</dbReference>
<dbReference type="PANTHER" id="PTHR30146">
    <property type="entry name" value="LACI-RELATED TRANSCRIPTIONAL REPRESSOR"/>
    <property type="match status" value="1"/>
</dbReference>
<evidence type="ECO:0000256" key="2">
    <source>
        <dbReference type="ARBA" id="ARBA00023125"/>
    </source>
</evidence>
<evidence type="ECO:0000256" key="1">
    <source>
        <dbReference type="ARBA" id="ARBA00023015"/>
    </source>
</evidence>
<feature type="domain" description="HTH lacI-type" evidence="5">
    <location>
        <begin position="13"/>
        <end position="67"/>
    </location>
</feature>
<dbReference type="InterPro" id="IPR010982">
    <property type="entry name" value="Lambda_DNA-bd_dom_sf"/>
</dbReference>
<dbReference type="PRINTS" id="PR00036">
    <property type="entry name" value="HTHLACI"/>
</dbReference>
<evidence type="ECO:0000259" key="5">
    <source>
        <dbReference type="PROSITE" id="PS50932"/>
    </source>
</evidence>
<evidence type="ECO:0000256" key="3">
    <source>
        <dbReference type="ARBA" id="ARBA00023163"/>
    </source>
</evidence>
<evidence type="ECO:0000256" key="4">
    <source>
        <dbReference type="SAM" id="MobiDB-lite"/>
    </source>
</evidence>
<dbReference type="PROSITE" id="PS50932">
    <property type="entry name" value="HTH_LACI_2"/>
    <property type="match status" value="1"/>
</dbReference>
<dbReference type="AlphaFoldDB" id="A0A934MGN4"/>
<dbReference type="PANTHER" id="PTHR30146:SF138">
    <property type="entry name" value="TRANSCRIPTIONAL REGULATORY PROTEIN"/>
    <property type="match status" value="1"/>
</dbReference>
<gene>
    <name evidence="6" type="ORF">JCR33_10380</name>
</gene>
<dbReference type="SMART" id="SM00354">
    <property type="entry name" value="HTH_LACI"/>
    <property type="match status" value="1"/>
</dbReference>
<accession>A0A934MGN4</accession>
<organism evidence="6 7">
    <name type="scientific">Acuticoccus mangrovi</name>
    <dbReference type="NCBI Taxonomy" id="2796142"/>
    <lineage>
        <taxon>Bacteria</taxon>
        <taxon>Pseudomonadati</taxon>
        <taxon>Pseudomonadota</taxon>
        <taxon>Alphaproteobacteria</taxon>
        <taxon>Hyphomicrobiales</taxon>
        <taxon>Amorphaceae</taxon>
        <taxon>Acuticoccus</taxon>
    </lineage>
</organism>
<name>A0A934MGN4_9HYPH</name>
<keyword evidence="1" id="KW-0805">Transcription regulation</keyword>
<dbReference type="InterPro" id="IPR046335">
    <property type="entry name" value="LacI/GalR-like_sensor"/>
</dbReference>
<dbReference type="InterPro" id="IPR000843">
    <property type="entry name" value="HTH_LacI"/>
</dbReference>
<dbReference type="Pfam" id="PF13377">
    <property type="entry name" value="Peripla_BP_3"/>
    <property type="match status" value="1"/>
</dbReference>
<keyword evidence="3" id="KW-0804">Transcription</keyword>
<keyword evidence="2 6" id="KW-0238">DNA-binding</keyword>
<dbReference type="SUPFAM" id="SSF47413">
    <property type="entry name" value="lambda repressor-like DNA-binding domains"/>
    <property type="match status" value="1"/>
</dbReference>
<dbReference type="Pfam" id="PF00356">
    <property type="entry name" value="LacI"/>
    <property type="match status" value="1"/>
</dbReference>
<dbReference type="RefSeq" id="WP_198881977.1">
    <property type="nucleotide sequence ID" value="NZ_JAEKJA010000007.1"/>
</dbReference>
<reference evidence="6" key="1">
    <citation type="submission" date="2020-12" db="EMBL/GenBank/DDBJ databases">
        <title>Bacterial taxonomy.</title>
        <authorList>
            <person name="Pan X."/>
        </authorList>
    </citation>
    <scope>NUCLEOTIDE SEQUENCE</scope>
    <source>
        <strain evidence="6">B2012</strain>
    </source>
</reference>
<evidence type="ECO:0000313" key="6">
    <source>
        <dbReference type="EMBL" id="MBJ3776095.1"/>
    </source>
</evidence>
<evidence type="ECO:0000313" key="7">
    <source>
        <dbReference type="Proteomes" id="UP000609531"/>
    </source>
</evidence>
<dbReference type="CDD" id="cd06281">
    <property type="entry name" value="PBP1_LacI-like"/>
    <property type="match status" value="1"/>
</dbReference>
<protein>
    <submittedName>
        <fullName evidence="6">LacI family DNA-binding transcriptional regulator</fullName>
    </submittedName>
</protein>
<dbReference type="Gene3D" id="1.10.260.40">
    <property type="entry name" value="lambda repressor-like DNA-binding domains"/>
    <property type="match status" value="1"/>
</dbReference>
<dbReference type="EMBL" id="JAEKJA010000007">
    <property type="protein sequence ID" value="MBJ3776095.1"/>
    <property type="molecule type" value="Genomic_DNA"/>
</dbReference>
<dbReference type="PROSITE" id="PS00356">
    <property type="entry name" value="HTH_LACI_1"/>
    <property type="match status" value="1"/>
</dbReference>
<dbReference type="Proteomes" id="UP000609531">
    <property type="component" value="Unassembled WGS sequence"/>
</dbReference>
<dbReference type="InterPro" id="IPR028082">
    <property type="entry name" value="Peripla_BP_I"/>
</dbReference>
<comment type="caution">
    <text evidence="6">The sequence shown here is derived from an EMBL/GenBank/DDBJ whole genome shotgun (WGS) entry which is preliminary data.</text>
</comment>
<keyword evidence="7" id="KW-1185">Reference proteome</keyword>
<sequence length="354" mass="38093">MTDKRTRQPAPFATIRDVADRAGVSIGTVSRVLNNTSRVHPDKAARVRAAVAELNYVPNIAAQNMRRAATRMVACIVTDIANPLYARLVGSLQRALYDAGYSMVVLSTGNVASRELDALATARRHRFDGIVYLTGWQDRAEVNKAIEDLAIPTVQIERERPTNDCFCVDHATAARQAAQHLAAFGHRRIGLVTPSRGARPSAARIDAFLEFCAETGIADAPDLVREVDGPVDSAFNATFILMRRPEPPTAIITLGSQLLSGVLHYIESEGLSIPADLSIVSIGDNELTRAGTPPITAIDWDFATVGEDAVARLIARIDAARAEGSVLPPPNRTLYPTSLLPRASVAPPRAGPPR</sequence>
<dbReference type="SUPFAM" id="SSF53822">
    <property type="entry name" value="Periplasmic binding protein-like I"/>
    <property type="match status" value="1"/>
</dbReference>